<dbReference type="Pfam" id="PF13193">
    <property type="entry name" value="AMP-binding_C"/>
    <property type="match status" value="1"/>
</dbReference>
<keyword evidence="4" id="KW-0067">ATP-binding</keyword>
<comment type="similarity">
    <text evidence="1">Belongs to the ATP-dependent AMP-binding enzyme family.</text>
</comment>
<evidence type="ECO:0000256" key="4">
    <source>
        <dbReference type="ARBA" id="ARBA00022840"/>
    </source>
</evidence>
<dbReference type="Gene3D" id="3.30.300.30">
    <property type="match status" value="1"/>
</dbReference>
<dbReference type="CDD" id="cd05926">
    <property type="entry name" value="FACL_fum10p_like"/>
    <property type="match status" value="1"/>
</dbReference>
<dbReference type="InterPro" id="IPR025110">
    <property type="entry name" value="AMP-bd_C"/>
</dbReference>
<dbReference type="Proteomes" id="UP000054010">
    <property type="component" value="Unassembled WGS sequence"/>
</dbReference>
<dbReference type="GO" id="GO:0005524">
    <property type="term" value="F:ATP binding"/>
    <property type="evidence" value="ECO:0007669"/>
    <property type="project" value="UniProtKB-KW"/>
</dbReference>
<evidence type="ECO:0000256" key="1">
    <source>
        <dbReference type="ARBA" id="ARBA00006432"/>
    </source>
</evidence>
<dbReference type="InterPro" id="IPR020845">
    <property type="entry name" value="AMP-binding_CS"/>
</dbReference>
<dbReference type="InterPro" id="IPR042099">
    <property type="entry name" value="ANL_N_sf"/>
</dbReference>
<dbReference type="AlphaFoldDB" id="E1IBU9"/>
<feature type="domain" description="AMP-dependent synthetase/ligase" evidence="5">
    <location>
        <begin position="19"/>
        <end position="365"/>
    </location>
</feature>
<dbReference type="PANTHER" id="PTHR43201">
    <property type="entry name" value="ACYL-COA SYNTHETASE"/>
    <property type="match status" value="1"/>
</dbReference>
<dbReference type="SUPFAM" id="SSF56801">
    <property type="entry name" value="Acetyl-CoA synthetase-like"/>
    <property type="match status" value="1"/>
</dbReference>
<feature type="domain" description="AMP-binding enzyme C-terminal" evidence="6">
    <location>
        <begin position="416"/>
        <end position="489"/>
    </location>
</feature>
<dbReference type="PROSITE" id="PS00455">
    <property type="entry name" value="AMP_BINDING"/>
    <property type="match status" value="1"/>
</dbReference>
<dbReference type="InterPro" id="IPR045310">
    <property type="entry name" value="Pcs60-like"/>
</dbReference>
<dbReference type="Gene3D" id="3.40.50.12780">
    <property type="entry name" value="N-terminal domain of ligase-like"/>
    <property type="match status" value="1"/>
</dbReference>
<dbReference type="GO" id="GO:0031956">
    <property type="term" value="F:medium-chain fatty acid-CoA ligase activity"/>
    <property type="evidence" value="ECO:0007669"/>
    <property type="project" value="TreeGrafter"/>
</dbReference>
<accession>E1IBU9</accession>
<organism evidence="7 8">
    <name type="scientific">Oscillochloris trichoides DG-6</name>
    <dbReference type="NCBI Taxonomy" id="765420"/>
    <lineage>
        <taxon>Bacteria</taxon>
        <taxon>Bacillati</taxon>
        <taxon>Chloroflexota</taxon>
        <taxon>Chloroflexia</taxon>
        <taxon>Chloroflexales</taxon>
        <taxon>Chloroflexineae</taxon>
        <taxon>Oscillochloridaceae</taxon>
        <taxon>Oscillochloris</taxon>
    </lineage>
</organism>
<keyword evidence="2 7" id="KW-0436">Ligase</keyword>
<dbReference type="PANTHER" id="PTHR43201:SF5">
    <property type="entry name" value="MEDIUM-CHAIN ACYL-COA LIGASE ACSF2, MITOCHONDRIAL"/>
    <property type="match status" value="1"/>
</dbReference>
<sequence length="503" mass="53896">MSREPVTSTLLDLLERGAAEHPALLEPGQPSLSYAALRTSVRTLAGQLQAAGIGRGDRVAIALGNGPEMVLAFLAVASVASAAPLNPKYRADEFAFYYEDTNAKALLVLPGTLEAARAALLPGMRLIEVLPDPDHGIVLDLPAAPFQADQAAQPDDVAMILHTSGTTSRPKRVPIRHRNLATSATNIIETYQLGPADRALCVMPLFHIHGIVASLLSTLASGGTLICPSGFDALRFWGWVEAYQPTWYSAVPTMHQLLLARAERNMAVIRAHPLRFIRSSSAPLPPVVMERLEATFGAPVLESYGMTEASHQMASNPLPPAPRKAGSVGVGIGVDVAIMDAEGHMLPVGERGEVVVRGGNVVDGYENNPEANANAFTHGWFRTGDQGYLDNAGYLHLTGRIKELINRGGEKISPLEIDDVLLRHPAVAEALAFAVPHPTLGEDVHAAVVLNTPVSEKELREHCTRSLADFKVPRQIHVLESLPRGATGKLQRITMAKTLGITE</sequence>
<evidence type="ECO:0000313" key="8">
    <source>
        <dbReference type="Proteomes" id="UP000054010"/>
    </source>
</evidence>
<evidence type="ECO:0000259" key="5">
    <source>
        <dbReference type="Pfam" id="PF00501"/>
    </source>
</evidence>
<dbReference type="Pfam" id="PF00501">
    <property type="entry name" value="AMP-binding"/>
    <property type="match status" value="1"/>
</dbReference>
<name>E1IBU9_9CHLR</name>
<dbReference type="HOGENOM" id="CLU_000022_59_0_0"/>
<protein>
    <submittedName>
        <fullName evidence="7">AMP-dependent synthetase and ligase</fullName>
    </submittedName>
</protein>
<evidence type="ECO:0000313" key="7">
    <source>
        <dbReference type="EMBL" id="EFO81329.1"/>
    </source>
</evidence>
<proteinExistence type="inferred from homology"/>
<evidence type="ECO:0000256" key="3">
    <source>
        <dbReference type="ARBA" id="ARBA00022741"/>
    </source>
</evidence>
<dbReference type="eggNOG" id="COG0318">
    <property type="taxonomic scope" value="Bacteria"/>
</dbReference>
<dbReference type="STRING" id="765420.OSCT_0800"/>
<dbReference type="EMBL" id="ADVR01000016">
    <property type="protein sequence ID" value="EFO81329.1"/>
    <property type="molecule type" value="Genomic_DNA"/>
</dbReference>
<dbReference type="OrthoDB" id="9781737at2"/>
<dbReference type="GO" id="GO:0006631">
    <property type="term" value="P:fatty acid metabolic process"/>
    <property type="evidence" value="ECO:0007669"/>
    <property type="project" value="TreeGrafter"/>
</dbReference>
<dbReference type="InterPro" id="IPR045851">
    <property type="entry name" value="AMP-bd_C_sf"/>
</dbReference>
<gene>
    <name evidence="7" type="ORF">OSCT_0800</name>
</gene>
<reference evidence="7 8" key="1">
    <citation type="journal article" date="2011" name="J. Bacteriol.">
        <title>Draft genome sequence of the anoxygenic filamentous phototrophic bacterium Oscillochloris trichoides subsp. DG-6.</title>
        <authorList>
            <person name="Kuznetsov B.B."/>
            <person name="Ivanovsky R.N."/>
            <person name="Keppen O.I."/>
            <person name="Sukhacheva M.V."/>
            <person name="Bumazhkin B.K."/>
            <person name="Patutina E.O."/>
            <person name="Beletsky A.V."/>
            <person name="Mardanov A.V."/>
            <person name="Baslerov R.V."/>
            <person name="Panteleeva A.N."/>
            <person name="Kolganova T.V."/>
            <person name="Ravin N.V."/>
            <person name="Skryabin K.G."/>
        </authorList>
    </citation>
    <scope>NUCLEOTIDE SEQUENCE [LARGE SCALE GENOMIC DNA]</scope>
    <source>
        <strain evidence="7 8">DG-6</strain>
    </source>
</reference>
<keyword evidence="3" id="KW-0547">Nucleotide-binding</keyword>
<keyword evidence="8" id="KW-1185">Reference proteome</keyword>
<dbReference type="InterPro" id="IPR000873">
    <property type="entry name" value="AMP-dep_synth/lig_dom"/>
</dbReference>
<evidence type="ECO:0000259" key="6">
    <source>
        <dbReference type="Pfam" id="PF13193"/>
    </source>
</evidence>
<evidence type="ECO:0000256" key="2">
    <source>
        <dbReference type="ARBA" id="ARBA00022598"/>
    </source>
</evidence>
<comment type="caution">
    <text evidence="7">The sequence shown here is derived from an EMBL/GenBank/DDBJ whole genome shotgun (WGS) entry which is preliminary data.</text>
</comment>